<dbReference type="Proteomes" id="UP000239757">
    <property type="component" value="Unassembled WGS sequence"/>
</dbReference>
<sequence>MGGCASKPKEFDTTAGVPMKPEKPKPDTAADDDANGGEKKTEKDISDSKEGESSSAEPEKDDGKPESKNDDEEDDKVKASGEPVKKDEVEHDGASSKEEAKTN</sequence>
<feature type="region of interest" description="Disordered" evidence="1">
    <location>
        <begin position="1"/>
        <end position="103"/>
    </location>
</feature>
<evidence type="ECO:0000313" key="5">
    <source>
        <dbReference type="Proteomes" id="UP000239757"/>
    </source>
</evidence>
<dbReference type="Proteomes" id="UP000327439">
    <property type="component" value="Chromosome A12"/>
</dbReference>
<gene>
    <name evidence="2" type="ORF">ES319_A12G256100v1</name>
    <name evidence="4" type="ORF">GOBAR_AA22078</name>
    <name evidence="3" type="ORF">GOBAR_AA39796</name>
</gene>
<reference evidence="4 5" key="1">
    <citation type="submission" date="2015-01" db="EMBL/GenBank/DDBJ databases">
        <title>Genome of allotetraploid Gossypium barbadense reveals genomic plasticity and fiber elongation in cotton evolution.</title>
        <authorList>
            <person name="Chen X."/>
            <person name="Liu X."/>
            <person name="Zhao B."/>
            <person name="Zheng H."/>
            <person name="Hu Y."/>
            <person name="Lu G."/>
            <person name="Yang C."/>
            <person name="Chen J."/>
            <person name="Shan C."/>
            <person name="Zhang L."/>
            <person name="Zhou Y."/>
            <person name="Wang L."/>
            <person name="Guo W."/>
            <person name="Bai Y."/>
            <person name="Ruan J."/>
            <person name="Shangguan X."/>
            <person name="Mao Y."/>
            <person name="Jiang J."/>
            <person name="Zhu Y."/>
            <person name="Lei J."/>
            <person name="Kang H."/>
            <person name="Chen S."/>
            <person name="He X."/>
            <person name="Wang R."/>
            <person name="Wang Y."/>
            <person name="Chen J."/>
            <person name="Wang L."/>
            <person name="Yu S."/>
            <person name="Wang B."/>
            <person name="Wei J."/>
            <person name="Song S."/>
            <person name="Lu X."/>
            <person name="Gao Z."/>
            <person name="Gu W."/>
            <person name="Deng X."/>
            <person name="Ma D."/>
            <person name="Wang S."/>
            <person name="Liang W."/>
            <person name="Fang L."/>
            <person name="Cai C."/>
            <person name="Zhu X."/>
            <person name="Zhou B."/>
            <person name="Zhang Y."/>
            <person name="Chen Z."/>
            <person name="Xu S."/>
            <person name="Zhu R."/>
            <person name="Wang S."/>
            <person name="Zhang T."/>
            <person name="Zhao G."/>
        </authorList>
    </citation>
    <scope>NUCLEOTIDE SEQUENCE [LARGE SCALE GENOMIC DNA]</scope>
    <source>
        <strain evidence="5">cv. Xinhai21</strain>
        <tissue evidence="4">Leaf</tissue>
    </source>
</reference>
<proteinExistence type="predicted"/>
<reference evidence="2 6" key="2">
    <citation type="submission" date="2019-06" db="EMBL/GenBank/DDBJ databases">
        <title>WGS assembly of Gossypium barbadense.</title>
        <authorList>
            <person name="Chen Z.J."/>
            <person name="Sreedasyam A."/>
            <person name="Ando A."/>
            <person name="Song Q."/>
            <person name="De L."/>
            <person name="Hulse-Kemp A."/>
            <person name="Ding M."/>
            <person name="Ye W."/>
            <person name="Kirkbride R."/>
            <person name="Jenkins J."/>
            <person name="Plott C."/>
            <person name="Lovell J."/>
            <person name="Lin Y.-M."/>
            <person name="Vaughn R."/>
            <person name="Liu B."/>
            <person name="Li W."/>
            <person name="Simpson S."/>
            <person name="Scheffler B."/>
            <person name="Saski C."/>
            <person name="Grover C."/>
            <person name="Hu G."/>
            <person name="Conover J."/>
            <person name="Carlson J."/>
            <person name="Shu S."/>
            <person name="Boston L."/>
            <person name="Williams M."/>
            <person name="Peterson D."/>
            <person name="Mcgee K."/>
            <person name="Jones D."/>
            <person name="Wendel J."/>
            <person name="Stelly D."/>
            <person name="Grimwood J."/>
            <person name="Schmutz J."/>
        </authorList>
    </citation>
    <scope>NUCLEOTIDE SEQUENCE [LARGE SCALE GENOMIC DNA]</scope>
    <source>
        <strain evidence="2">1400233.01</strain>
    </source>
</reference>
<organism evidence="4 5">
    <name type="scientific">Gossypium barbadense</name>
    <name type="common">Sea Island cotton</name>
    <name type="synonym">Hibiscus barbadensis</name>
    <dbReference type="NCBI Taxonomy" id="3634"/>
    <lineage>
        <taxon>Eukaryota</taxon>
        <taxon>Viridiplantae</taxon>
        <taxon>Streptophyta</taxon>
        <taxon>Embryophyta</taxon>
        <taxon>Tracheophyta</taxon>
        <taxon>Spermatophyta</taxon>
        <taxon>Magnoliopsida</taxon>
        <taxon>eudicotyledons</taxon>
        <taxon>Gunneridae</taxon>
        <taxon>Pentapetalae</taxon>
        <taxon>rosids</taxon>
        <taxon>malvids</taxon>
        <taxon>Malvales</taxon>
        <taxon>Malvaceae</taxon>
        <taxon>Malvoideae</taxon>
        <taxon>Gossypium</taxon>
    </lineage>
</organism>
<evidence type="ECO:0000313" key="3">
    <source>
        <dbReference type="EMBL" id="PPR80916.1"/>
    </source>
</evidence>
<accession>A0A2P5X5J8</accession>
<evidence type="ECO:0000256" key="1">
    <source>
        <dbReference type="SAM" id="MobiDB-lite"/>
    </source>
</evidence>
<evidence type="ECO:0000313" key="4">
    <source>
        <dbReference type="EMBL" id="PPR98569.1"/>
    </source>
</evidence>
<evidence type="ECO:0000313" key="6">
    <source>
        <dbReference type="Proteomes" id="UP000327439"/>
    </source>
</evidence>
<evidence type="ECO:0000313" key="2">
    <source>
        <dbReference type="EMBL" id="KAB2054469.1"/>
    </source>
</evidence>
<feature type="compositionally biased region" description="Basic and acidic residues" evidence="1">
    <location>
        <begin position="36"/>
        <end position="68"/>
    </location>
</feature>
<name>A0A2P5X5J8_GOSBA</name>
<dbReference type="AlphaFoldDB" id="A0A2P5X5J8"/>
<dbReference type="EMBL" id="CM018213">
    <property type="protein sequence ID" value="KAB2054469.1"/>
    <property type="molecule type" value="Genomic_DNA"/>
</dbReference>
<feature type="compositionally biased region" description="Basic and acidic residues" evidence="1">
    <location>
        <begin position="75"/>
        <end position="103"/>
    </location>
</feature>
<dbReference type="EMBL" id="KZ671597">
    <property type="protein sequence ID" value="PPR80916.1"/>
    <property type="molecule type" value="Genomic_DNA"/>
</dbReference>
<keyword evidence="6" id="KW-1185">Reference proteome</keyword>
<protein>
    <submittedName>
        <fullName evidence="4">Uncharacterized protein</fullName>
    </submittedName>
</protein>
<dbReference type="OrthoDB" id="995040at2759"/>
<dbReference type="EMBL" id="KZ665634">
    <property type="protein sequence ID" value="PPR98569.1"/>
    <property type="molecule type" value="Genomic_DNA"/>
</dbReference>